<proteinExistence type="predicted"/>
<reference evidence="2 3" key="1">
    <citation type="submission" date="2014-03" db="EMBL/GenBank/DDBJ databases">
        <title>Draft Genome Sequences of Four Burkholderia Strains.</title>
        <authorList>
            <person name="Liu X.Y."/>
            <person name="Li C.X."/>
            <person name="Xu J.H."/>
        </authorList>
    </citation>
    <scope>NUCLEOTIDE SEQUENCE [LARGE SCALE GENOMIC DNA]</scope>
    <source>
        <strain evidence="2 3">DSM 50014</strain>
    </source>
</reference>
<name>A0A069PGD3_9BURK</name>
<evidence type="ECO:0000313" key="3">
    <source>
        <dbReference type="Proteomes" id="UP000027466"/>
    </source>
</evidence>
<feature type="region of interest" description="Disordered" evidence="1">
    <location>
        <begin position="37"/>
        <end position="57"/>
    </location>
</feature>
<protein>
    <submittedName>
        <fullName evidence="2">Uncharacterized protein</fullName>
    </submittedName>
</protein>
<gene>
    <name evidence="2" type="ORF">BG61_36660</name>
</gene>
<keyword evidence="3" id="KW-1185">Reference proteome</keyword>
<sequence>MPDARAVTAAFNALRAGLPPGRAESLARALGRLAPDAYPGTSASESGRAAVWPGREPRTADEYDAEFDRQFEAALRRLAGAGPRCAR</sequence>
<accession>A0A069PGD3</accession>
<dbReference type="AlphaFoldDB" id="A0A069PGD3"/>
<evidence type="ECO:0000256" key="1">
    <source>
        <dbReference type="SAM" id="MobiDB-lite"/>
    </source>
</evidence>
<comment type="caution">
    <text evidence="2">The sequence shown here is derived from an EMBL/GenBank/DDBJ whole genome shotgun (WGS) entry which is preliminary data.</text>
</comment>
<dbReference type="STRING" id="60547.GCA_000751215_02228"/>
<evidence type="ECO:0000313" key="2">
    <source>
        <dbReference type="EMBL" id="KDR38909.1"/>
    </source>
</evidence>
<organism evidence="2 3">
    <name type="scientific">Caballeronia glathei</name>
    <dbReference type="NCBI Taxonomy" id="60547"/>
    <lineage>
        <taxon>Bacteria</taxon>
        <taxon>Pseudomonadati</taxon>
        <taxon>Pseudomonadota</taxon>
        <taxon>Betaproteobacteria</taxon>
        <taxon>Burkholderiales</taxon>
        <taxon>Burkholderiaceae</taxon>
        <taxon>Caballeronia</taxon>
    </lineage>
</organism>
<dbReference type="EMBL" id="JFHC01000072">
    <property type="protein sequence ID" value="KDR38909.1"/>
    <property type="molecule type" value="Genomic_DNA"/>
</dbReference>
<dbReference type="Proteomes" id="UP000027466">
    <property type="component" value="Unassembled WGS sequence"/>
</dbReference>